<protein>
    <submittedName>
        <fullName evidence="1">Uncharacterized protein</fullName>
    </submittedName>
</protein>
<proteinExistence type="predicted"/>
<accession>A0A4S8K3G4</accession>
<dbReference type="STRING" id="52838.A0A4S8K3G4"/>
<name>A0A4S8K3G4_MUSBA</name>
<evidence type="ECO:0000313" key="2">
    <source>
        <dbReference type="Proteomes" id="UP000317650"/>
    </source>
</evidence>
<reference evidence="1 2" key="1">
    <citation type="journal article" date="2019" name="Nat. Plants">
        <title>Genome sequencing of Musa balbisiana reveals subgenome evolution and function divergence in polyploid bananas.</title>
        <authorList>
            <person name="Yao X."/>
        </authorList>
    </citation>
    <scope>NUCLEOTIDE SEQUENCE [LARGE SCALE GENOMIC DNA]</scope>
    <source>
        <strain evidence="2">cv. DH-PKW</strain>
        <tissue evidence="1">Leaves</tissue>
    </source>
</reference>
<keyword evidence="2" id="KW-1185">Reference proteome</keyword>
<comment type="caution">
    <text evidence="1">The sequence shown here is derived from an EMBL/GenBank/DDBJ whole genome shotgun (WGS) entry which is preliminary data.</text>
</comment>
<evidence type="ECO:0000313" key="1">
    <source>
        <dbReference type="EMBL" id="THU69336.1"/>
    </source>
</evidence>
<dbReference type="AlphaFoldDB" id="A0A4S8K3G4"/>
<dbReference type="EMBL" id="PYDT01000002">
    <property type="protein sequence ID" value="THU69336.1"/>
    <property type="molecule type" value="Genomic_DNA"/>
</dbReference>
<organism evidence="1 2">
    <name type="scientific">Musa balbisiana</name>
    <name type="common">Banana</name>
    <dbReference type="NCBI Taxonomy" id="52838"/>
    <lineage>
        <taxon>Eukaryota</taxon>
        <taxon>Viridiplantae</taxon>
        <taxon>Streptophyta</taxon>
        <taxon>Embryophyta</taxon>
        <taxon>Tracheophyta</taxon>
        <taxon>Spermatophyta</taxon>
        <taxon>Magnoliopsida</taxon>
        <taxon>Liliopsida</taxon>
        <taxon>Zingiberales</taxon>
        <taxon>Musaceae</taxon>
        <taxon>Musa</taxon>
    </lineage>
</organism>
<gene>
    <name evidence="1" type="ORF">C4D60_Mb08t13360</name>
</gene>
<dbReference type="Proteomes" id="UP000317650">
    <property type="component" value="Chromosome 8"/>
</dbReference>
<sequence>MASVAAHVFTPPKAPITSTAAVSSSKTPRLRYHRNYPPHRLLSLPSPSASDSAAGPIVTDSHPLATAAATSTTLSNWVEFARRVSGEWDGFGVEFTSEGAPVELPENVVPGAFREWGVQVFDWQTQCPTLAEEHGGLLLTYKMIKLLPTVGCEADAATRYSVEERVVGGEDNQVSAFAYDSSGSFIAVCPMENPGGQKVLELEHCLVDPRDKEARIRVIQVVLVEEGAMWLEKIRVFSEHWDGPFRNGELLGGCAIRDSAFATTAVVDVSEVVGVWQGTSLAIARLQSEHKYMGYLHYCGLDCASIVDIEDIFHELVVDLPFKTIRELHGLVALPKQLWSLSGENKDGETQWEVGWLLDHGNAITSRCVFLNNGMLKASYSLARFLMQLCLLSGMKCAITI</sequence>